<evidence type="ECO:0000256" key="3">
    <source>
        <dbReference type="ARBA" id="ARBA00022692"/>
    </source>
</evidence>
<evidence type="ECO:0000256" key="2">
    <source>
        <dbReference type="ARBA" id="ARBA00022475"/>
    </source>
</evidence>
<keyword evidence="5 7" id="KW-0472">Membrane</keyword>
<proteinExistence type="predicted"/>
<dbReference type="EMBL" id="JAVDWA010000006">
    <property type="protein sequence ID" value="MDR7074266.1"/>
    <property type="molecule type" value="Genomic_DNA"/>
</dbReference>
<feature type="compositionally biased region" description="Polar residues" evidence="6">
    <location>
        <begin position="507"/>
        <end position="523"/>
    </location>
</feature>
<dbReference type="InterPro" id="IPR024449">
    <property type="entry name" value="Anti-sigma_RsgI_N"/>
</dbReference>
<feature type="compositionally biased region" description="Basic and acidic residues" evidence="6">
    <location>
        <begin position="329"/>
        <end position="350"/>
    </location>
</feature>
<dbReference type="InterPro" id="IPR055431">
    <property type="entry name" value="RsgI_M"/>
</dbReference>
<feature type="compositionally biased region" description="Basic and acidic residues" evidence="6">
    <location>
        <begin position="379"/>
        <end position="405"/>
    </location>
</feature>
<evidence type="ECO:0000256" key="1">
    <source>
        <dbReference type="ARBA" id="ARBA00004162"/>
    </source>
</evidence>
<feature type="compositionally biased region" description="Basic and acidic residues" evidence="6">
    <location>
        <begin position="416"/>
        <end position="434"/>
    </location>
</feature>
<feature type="region of interest" description="Disordered" evidence="6">
    <location>
        <begin position="251"/>
        <end position="434"/>
    </location>
</feature>
<feature type="compositionally biased region" description="Low complexity" evidence="6">
    <location>
        <begin position="406"/>
        <end position="415"/>
    </location>
</feature>
<keyword evidence="2" id="KW-1003">Cell membrane</keyword>
<evidence type="ECO:0000313" key="10">
    <source>
        <dbReference type="Proteomes" id="UP001258181"/>
    </source>
</evidence>
<keyword evidence="4 7" id="KW-1133">Transmembrane helix</keyword>
<name>A0ABU1U4F0_9BACL</name>
<feature type="domain" description="RsgI N-terminal anti-sigma" evidence="8">
    <location>
        <begin position="2"/>
        <end position="50"/>
    </location>
</feature>
<feature type="region of interest" description="Disordered" evidence="6">
    <location>
        <begin position="481"/>
        <end position="523"/>
    </location>
</feature>
<reference evidence="9 10" key="1">
    <citation type="submission" date="2023-07" db="EMBL/GenBank/DDBJ databases">
        <title>Sorghum-associated microbial communities from plants grown in Nebraska, USA.</title>
        <authorList>
            <person name="Schachtman D."/>
        </authorList>
    </citation>
    <scope>NUCLEOTIDE SEQUENCE [LARGE SCALE GENOMIC DNA]</scope>
    <source>
        <strain evidence="9 10">BE211</strain>
    </source>
</reference>
<sequence length="523" mass="58027">MNKAIIVEVNNRHLIVLAEGGEFKKIKNTNSNHQVGQEIILPTKNMNLGSIMSVMFNWKTGTAAALAIILLFFQVLSPITGQGAYAYVGMDMDPSLELKINEKMQVLNIVSFNEEGKNVLNHLEDWKKKNISIVTNDIFEISKKLGYLQTDDEVLITTTLSEEVPENKEQELKERVNEVMNKTAKEKSVEMTTIVISSKEREKAKEMKISPGQYAIYTAAKKSGIHITAKEVSGKTIEEISEKVGPIKELLDQNKETASTDEKKTNHVYEPPLPVLDQKEGKESESDEGQGNSIQISPDPHQTEKQPAKPALAFVEPRMENKSSSVSSKAEKDNDKDKEKKMVKEKEKPKALSTVKSPDKEIEIKLPDKKAETAAQPAKPKEEEPKAELPSDEPKKEEPKTEAPKTTEAPANTPKTETEQKPKQEEPVDPTDKDNSIIIEIILDGTIISVHINADPNVINEDLSKKALALINQNLLKSYETASSSDTEATQDAANDFSSTEEKCSEENSVNELQSQPADLQAS</sequence>
<evidence type="ECO:0000256" key="6">
    <source>
        <dbReference type="SAM" id="MobiDB-lite"/>
    </source>
</evidence>
<gene>
    <name evidence="9" type="ORF">J2X07_003261</name>
</gene>
<feature type="compositionally biased region" description="Polar residues" evidence="6">
    <location>
        <begin position="481"/>
        <end position="498"/>
    </location>
</feature>
<feature type="compositionally biased region" description="Basic and acidic residues" evidence="6">
    <location>
        <begin position="357"/>
        <end position="372"/>
    </location>
</feature>
<accession>A0ABU1U4F0</accession>
<organism evidence="9 10">
    <name type="scientific">Fictibacillus barbaricus</name>
    <dbReference type="NCBI Taxonomy" id="182136"/>
    <lineage>
        <taxon>Bacteria</taxon>
        <taxon>Bacillati</taxon>
        <taxon>Bacillota</taxon>
        <taxon>Bacilli</taxon>
        <taxon>Bacillales</taxon>
        <taxon>Fictibacillaceae</taxon>
        <taxon>Fictibacillus</taxon>
    </lineage>
</organism>
<protein>
    <recommendedName>
        <fullName evidence="8">RsgI N-terminal anti-sigma domain-containing protein</fullName>
    </recommendedName>
</protein>
<comment type="caution">
    <text evidence="9">The sequence shown here is derived from an EMBL/GenBank/DDBJ whole genome shotgun (WGS) entry which is preliminary data.</text>
</comment>
<dbReference type="Pfam" id="PF12791">
    <property type="entry name" value="RsgI_N"/>
    <property type="match status" value="1"/>
</dbReference>
<dbReference type="Pfam" id="PF23750">
    <property type="entry name" value="RsgI_M"/>
    <property type="match status" value="1"/>
</dbReference>
<dbReference type="Proteomes" id="UP001258181">
    <property type="component" value="Unassembled WGS sequence"/>
</dbReference>
<comment type="subcellular location">
    <subcellularLocation>
        <location evidence="1">Cell membrane</location>
        <topology evidence="1">Single-pass membrane protein</topology>
    </subcellularLocation>
</comment>
<keyword evidence="10" id="KW-1185">Reference proteome</keyword>
<feature type="compositionally biased region" description="Basic and acidic residues" evidence="6">
    <location>
        <begin position="251"/>
        <end position="267"/>
    </location>
</feature>
<dbReference type="PROSITE" id="PS51849">
    <property type="entry name" value="RSGI_N"/>
    <property type="match status" value="1"/>
</dbReference>
<keyword evidence="3 7" id="KW-0812">Transmembrane</keyword>
<feature type="transmembrane region" description="Helical" evidence="7">
    <location>
        <begin position="56"/>
        <end position="76"/>
    </location>
</feature>
<dbReference type="RefSeq" id="WP_310260912.1">
    <property type="nucleotide sequence ID" value="NZ_JAVDWA010000006.1"/>
</dbReference>
<evidence type="ECO:0000313" key="9">
    <source>
        <dbReference type="EMBL" id="MDR7074266.1"/>
    </source>
</evidence>
<evidence type="ECO:0000259" key="8">
    <source>
        <dbReference type="PROSITE" id="PS51849"/>
    </source>
</evidence>
<evidence type="ECO:0000256" key="5">
    <source>
        <dbReference type="ARBA" id="ARBA00023136"/>
    </source>
</evidence>
<evidence type="ECO:0000256" key="7">
    <source>
        <dbReference type="SAM" id="Phobius"/>
    </source>
</evidence>
<evidence type="ECO:0000256" key="4">
    <source>
        <dbReference type="ARBA" id="ARBA00022989"/>
    </source>
</evidence>